<sequence>MQPQGIQMDNVSVVFETAAATVTAVKNVTQQVPHASFVSIVGPSGCGKSTLLAVIAGLQKASSGSVSVAGKPVTGPDPKIGVVFQEDSTLPWRTVEENVRFAMQMIGVDKSEQRKRAKDAVDLVGLAGFEKSYPSQLSGGMRQRVALARTLAVQPEVVLMDEPFAALDQQTRLFLGAEVRQIWARTNQTIVFVTHDISEAILLSQQVWVMSYRPGTIIDVVDIDLPENRDASVVSTPQFNELHNRIWSSLQAESMRGFKQQETAAT</sequence>
<dbReference type="SUPFAM" id="SSF52540">
    <property type="entry name" value="P-loop containing nucleoside triphosphate hydrolases"/>
    <property type="match status" value="1"/>
</dbReference>
<evidence type="ECO:0000259" key="4">
    <source>
        <dbReference type="PROSITE" id="PS50893"/>
    </source>
</evidence>
<accession>A0A378TFH0</accession>
<keyword evidence="1" id="KW-0813">Transport</keyword>
<dbReference type="InterPro" id="IPR050166">
    <property type="entry name" value="ABC_transporter_ATP-bind"/>
</dbReference>
<dbReference type="PROSITE" id="PS50893">
    <property type="entry name" value="ABC_TRANSPORTER_2"/>
    <property type="match status" value="1"/>
</dbReference>
<evidence type="ECO:0000256" key="1">
    <source>
        <dbReference type="ARBA" id="ARBA00022448"/>
    </source>
</evidence>
<dbReference type="PROSITE" id="PS00211">
    <property type="entry name" value="ABC_TRANSPORTER_1"/>
    <property type="match status" value="1"/>
</dbReference>
<evidence type="ECO:0000256" key="3">
    <source>
        <dbReference type="ARBA" id="ARBA00022840"/>
    </source>
</evidence>
<gene>
    <name evidence="5" type="primary">ssuB_2</name>
    <name evidence="5" type="ORF">NCTC10821_02139</name>
</gene>
<dbReference type="SMART" id="SM00382">
    <property type="entry name" value="AAA"/>
    <property type="match status" value="1"/>
</dbReference>
<reference evidence="5 6" key="1">
    <citation type="submission" date="2018-06" db="EMBL/GenBank/DDBJ databases">
        <authorList>
            <consortium name="Pathogen Informatics"/>
            <person name="Doyle S."/>
        </authorList>
    </citation>
    <scope>NUCLEOTIDE SEQUENCE [LARGE SCALE GENOMIC DNA]</scope>
    <source>
        <strain evidence="5 6">NCTC10821</strain>
    </source>
</reference>
<dbReference type="AlphaFoldDB" id="A0A378TFH0"/>
<dbReference type="Gene3D" id="3.40.50.300">
    <property type="entry name" value="P-loop containing nucleotide triphosphate hydrolases"/>
    <property type="match status" value="1"/>
</dbReference>
<dbReference type="InterPro" id="IPR003593">
    <property type="entry name" value="AAA+_ATPase"/>
</dbReference>
<name>A0A378TFH0_9MYCO</name>
<dbReference type="InterPro" id="IPR003439">
    <property type="entry name" value="ABC_transporter-like_ATP-bd"/>
</dbReference>
<protein>
    <submittedName>
        <fullName evidence="5">ABC transporter</fullName>
        <ecNumber evidence="5">3.6.3.-</ecNumber>
    </submittedName>
</protein>
<proteinExistence type="predicted"/>
<dbReference type="Proteomes" id="UP000254978">
    <property type="component" value="Unassembled WGS sequence"/>
</dbReference>
<dbReference type="GO" id="GO:0005524">
    <property type="term" value="F:ATP binding"/>
    <property type="evidence" value="ECO:0007669"/>
    <property type="project" value="UniProtKB-KW"/>
</dbReference>
<organism evidence="5 6">
    <name type="scientific">Mycolicibacterium tokaiense</name>
    <dbReference type="NCBI Taxonomy" id="39695"/>
    <lineage>
        <taxon>Bacteria</taxon>
        <taxon>Bacillati</taxon>
        <taxon>Actinomycetota</taxon>
        <taxon>Actinomycetes</taxon>
        <taxon>Mycobacteriales</taxon>
        <taxon>Mycobacteriaceae</taxon>
        <taxon>Mycolicibacterium</taxon>
    </lineage>
</organism>
<keyword evidence="2" id="KW-0547">Nucleotide-binding</keyword>
<dbReference type="RefSeq" id="WP_068915132.1">
    <property type="nucleotide sequence ID" value="NZ_AP022600.1"/>
</dbReference>
<dbReference type="EC" id="3.6.3.-" evidence="5"/>
<dbReference type="EMBL" id="UGQT01000001">
    <property type="protein sequence ID" value="STZ58625.1"/>
    <property type="molecule type" value="Genomic_DNA"/>
</dbReference>
<dbReference type="InterPro" id="IPR027417">
    <property type="entry name" value="P-loop_NTPase"/>
</dbReference>
<keyword evidence="3" id="KW-0067">ATP-binding</keyword>
<dbReference type="GO" id="GO:0016887">
    <property type="term" value="F:ATP hydrolysis activity"/>
    <property type="evidence" value="ECO:0007669"/>
    <property type="project" value="InterPro"/>
</dbReference>
<feature type="domain" description="ABC transporter" evidence="4">
    <location>
        <begin position="6"/>
        <end position="239"/>
    </location>
</feature>
<evidence type="ECO:0000313" key="5">
    <source>
        <dbReference type="EMBL" id="STZ58625.1"/>
    </source>
</evidence>
<evidence type="ECO:0000313" key="6">
    <source>
        <dbReference type="Proteomes" id="UP000254978"/>
    </source>
</evidence>
<dbReference type="PANTHER" id="PTHR42788">
    <property type="entry name" value="TAURINE IMPORT ATP-BINDING PROTEIN-RELATED"/>
    <property type="match status" value="1"/>
</dbReference>
<keyword evidence="5" id="KW-0378">Hydrolase</keyword>
<dbReference type="OrthoDB" id="8773773at2"/>
<evidence type="ECO:0000256" key="2">
    <source>
        <dbReference type="ARBA" id="ARBA00022741"/>
    </source>
</evidence>
<dbReference type="Pfam" id="PF00005">
    <property type="entry name" value="ABC_tran"/>
    <property type="match status" value="1"/>
</dbReference>
<dbReference type="PANTHER" id="PTHR42788:SF13">
    <property type="entry name" value="ALIPHATIC SULFONATES IMPORT ATP-BINDING PROTEIN SSUB"/>
    <property type="match status" value="1"/>
</dbReference>
<dbReference type="CDD" id="cd03293">
    <property type="entry name" value="ABC_NrtD_SsuB_transporters"/>
    <property type="match status" value="1"/>
</dbReference>
<dbReference type="InterPro" id="IPR017871">
    <property type="entry name" value="ABC_transporter-like_CS"/>
</dbReference>
<keyword evidence="6" id="KW-1185">Reference proteome</keyword>